<dbReference type="AlphaFoldDB" id="A0A834MY95"/>
<evidence type="ECO:0000313" key="2">
    <source>
        <dbReference type="Proteomes" id="UP000617340"/>
    </source>
</evidence>
<keyword evidence="2" id="KW-1185">Reference proteome</keyword>
<reference evidence="1" key="1">
    <citation type="journal article" date="2020" name="G3 (Bethesda)">
        <title>High-Quality Assemblies for Three Invasive Social Wasps from the &lt;i&gt;Vespula&lt;/i&gt; Genus.</title>
        <authorList>
            <person name="Harrop T.W.R."/>
            <person name="Guhlin J."/>
            <person name="McLaughlin G.M."/>
            <person name="Permina E."/>
            <person name="Stockwell P."/>
            <person name="Gilligan J."/>
            <person name="Le Lec M.F."/>
            <person name="Gruber M.A.M."/>
            <person name="Quinn O."/>
            <person name="Lovegrove M."/>
            <person name="Duncan E.J."/>
            <person name="Remnant E.J."/>
            <person name="Van Eeckhoven J."/>
            <person name="Graham B."/>
            <person name="Knapp R.A."/>
            <person name="Langford K.W."/>
            <person name="Kronenberg Z."/>
            <person name="Press M.O."/>
            <person name="Eacker S.M."/>
            <person name="Wilson-Rankin E.E."/>
            <person name="Purcell J."/>
            <person name="Lester P.J."/>
            <person name="Dearden P.K."/>
        </authorList>
    </citation>
    <scope>NUCLEOTIDE SEQUENCE</scope>
    <source>
        <strain evidence="1">Linc-1</strain>
    </source>
</reference>
<accession>A0A834MY95</accession>
<proteinExistence type="predicted"/>
<dbReference type="Proteomes" id="UP000617340">
    <property type="component" value="Unassembled WGS sequence"/>
</dbReference>
<name>A0A834MY95_VESGE</name>
<organism evidence="1 2">
    <name type="scientific">Vespula germanica</name>
    <name type="common">German yellow jacket</name>
    <name type="synonym">Paravespula germanica</name>
    <dbReference type="NCBI Taxonomy" id="30212"/>
    <lineage>
        <taxon>Eukaryota</taxon>
        <taxon>Metazoa</taxon>
        <taxon>Ecdysozoa</taxon>
        <taxon>Arthropoda</taxon>
        <taxon>Hexapoda</taxon>
        <taxon>Insecta</taxon>
        <taxon>Pterygota</taxon>
        <taxon>Neoptera</taxon>
        <taxon>Endopterygota</taxon>
        <taxon>Hymenoptera</taxon>
        <taxon>Apocrita</taxon>
        <taxon>Aculeata</taxon>
        <taxon>Vespoidea</taxon>
        <taxon>Vespidae</taxon>
        <taxon>Vespinae</taxon>
        <taxon>Vespula</taxon>
    </lineage>
</organism>
<gene>
    <name evidence="1" type="ORF">HZH68_013085</name>
</gene>
<dbReference type="EMBL" id="JACSDZ010000014">
    <property type="protein sequence ID" value="KAF7387408.1"/>
    <property type="molecule type" value="Genomic_DNA"/>
</dbReference>
<comment type="caution">
    <text evidence="1">The sequence shown here is derived from an EMBL/GenBank/DDBJ whole genome shotgun (WGS) entry which is preliminary data.</text>
</comment>
<protein>
    <submittedName>
        <fullName evidence="1">Uncharacterized protein</fullName>
    </submittedName>
</protein>
<sequence length="290" mass="34496">MPFNLPLTCPHLFVLRSDDPLTTNSDDFPGFFLPRSRPAAESAIYEKKSREATRTRGKRTDKCRVRCGDIGNTAEFVFNAMHHVKDGGAALRETFEKNLQYFREIVEDSIDRRIQDEADVMIHSQNDIKEKFRTLSETMARRITRIKKRLYEISPDFDWLTDGKDREKLSKLIVTKRQERKEQPDTTDKLVHQVFIRGQWLKKELSRLQEENAKLRIYLEKFRCLAKERKAQELQVPRILQREKKHLDKELNEQRRIYKRNLSIIDDLYVDYQRCANSEDTCAILRGERF</sequence>
<evidence type="ECO:0000313" key="1">
    <source>
        <dbReference type="EMBL" id="KAF7387408.1"/>
    </source>
</evidence>